<dbReference type="PROSITE" id="PS01124">
    <property type="entry name" value="HTH_ARAC_FAMILY_2"/>
    <property type="match status" value="1"/>
</dbReference>
<feature type="domain" description="HTH araC/xylS-type" evidence="4">
    <location>
        <begin position="236"/>
        <end position="336"/>
    </location>
</feature>
<reference evidence="5 6" key="1">
    <citation type="submission" date="2019-11" db="EMBL/GenBank/DDBJ databases">
        <title>Novel species isolated from a subtropical stream in China.</title>
        <authorList>
            <person name="Lu H."/>
        </authorList>
    </citation>
    <scope>NUCLEOTIDE SEQUENCE [LARGE SCALE GENOMIC DNA]</scope>
    <source>
        <strain evidence="5 6">FT92W</strain>
    </source>
</reference>
<dbReference type="Pfam" id="PF14525">
    <property type="entry name" value="AraC_binding_2"/>
    <property type="match status" value="1"/>
</dbReference>
<dbReference type="InterPro" id="IPR050204">
    <property type="entry name" value="AraC_XylS_family_regulators"/>
</dbReference>
<evidence type="ECO:0000256" key="3">
    <source>
        <dbReference type="ARBA" id="ARBA00023163"/>
    </source>
</evidence>
<proteinExistence type="predicted"/>
<evidence type="ECO:0000313" key="5">
    <source>
        <dbReference type="EMBL" id="MRV70395.1"/>
    </source>
</evidence>
<name>A0A7X2LPL0_9BURK</name>
<dbReference type="Pfam" id="PF12833">
    <property type="entry name" value="HTH_18"/>
    <property type="match status" value="1"/>
</dbReference>
<evidence type="ECO:0000259" key="4">
    <source>
        <dbReference type="PROSITE" id="PS01124"/>
    </source>
</evidence>
<keyword evidence="6" id="KW-1185">Reference proteome</keyword>
<protein>
    <submittedName>
        <fullName evidence="5">Helix-turn-helix domain-containing protein</fullName>
    </submittedName>
</protein>
<evidence type="ECO:0000313" key="6">
    <source>
        <dbReference type="Proteomes" id="UP000446768"/>
    </source>
</evidence>
<dbReference type="Proteomes" id="UP000446768">
    <property type="component" value="Unassembled WGS sequence"/>
</dbReference>
<gene>
    <name evidence="5" type="ORF">GJ700_01495</name>
</gene>
<accession>A0A7X2LPL0</accession>
<dbReference type="Gene3D" id="1.10.10.60">
    <property type="entry name" value="Homeodomain-like"/>
    <property type="match status" value="1"/>
</dbReference>
<keyword evidence="2" id="KW-0238">DNA-binding</keyword>
<dbReference type="SUPFAM" id="SSF46689">
    <property type="entry name" value="Homeodomain-like"/>
    <property type="match status" value="1"/>
</dbReference>
<keyword evidence="3" id="KW-0804">Transcription</keyword>
<comment type="caution">
    <text evidence="5">The sequence shown here is derived from an EMBL/GenBank/DDBJ whole genome shotgun (WGS) entry which is preliminary data.</text>
</comment>
<evidence type="ECO:0000256" key="2">
    <source>
        <dbReference type="ARBA" id="ARBA00023125"/>
    </source>
</evidence>
<dbReference type="PANTHER" id="PTHR46796">
    <property type="entry name" value="HTH-TYPE TRANSCRIPTIONAL ACTIVATOR RHAS-RELATED"/>
    <property type="match status" value="1"/>
</dbReference>
<organism evidence="5 6">
    <name type="scientific">Pseudoduganella rivuli</name>
    <dbReference type="NCBI Taxonomy" id="2666085"/>
    <lineage>
        <taxon>Bacteria</taxon>
        <taxon>Pseudomonadati</taxon>
        <taxon>Pseudomonadota</taxon>
        <taxon>Betaproteobacteria</taxon>
        <taxon>Burkholderiales</taxon>
        <taxon>Oxalobacteraceae</taxon>
        <taxon>Telluria group</taxon>
        <taxon>Pseudoduganella</taxon>
    </lineage>
</organism>
<dbReference type="AlphaFoldDB" id="A0A7X2LPL0"/>
<dbReference type="GO" id="GO:0043565">
    <property type="term" value="F:sequence-specific DNA binding"/>
    <property type="evidence" value="ECO:0007669"/>
    <property type="project" value="InterPro"/>
</dbReference>
<sequence length="340" mass="37473">MDFLQNALLRDAQDRPIADYELIQSTDFDEIRVWSDQVYMPYKVVPSGAALQPDSALHAIAIGSMTLSRFSYGIPVHLRDFSMGPGMGMALTTVRGNGRHGTSPGASADTPAGHSFLVDTSRTDYRVDFDAAHLQVNITFPHQYLEELFLRWYGAPAGDDIWRRKVAFGGPDSAWLALLHYVCRCVAETPGIVTGGPLGSHLEEMLGMHMLSEWIRHNGTPARSTTRTGVVPRCVKIAEEYMEAHARACPTLSAIALAAGVSVRTLSNSFRHFRGHTPMDFLREQRLQGVRKALMAAQPGSTVVAIANLYGYASLGGFAAVYFKRFGEYPSMTLNRLRPH</sequence>
<dbReference type="InterPro" id="IPR009057">
    <property type="entry name" value="Homeodomain-like_sf"/>
</dbReference>
<dbReference type="InterPro" id="IPR035418">
    <property type="entry name" value="AraC-bd_2"/>
</dbReference>
<evidence type="ECO:0000256" key="1">
    <source>
        <dbReference type="ARBA" id="ARBA00023015"/>
    </source>
</evidence>
<dbReference type="GO" id="GO:0003700">
    <property type="term" value="F:DNA-binding transcription factor activity"/>
    <property type="evidence" value="ECO:0007669"/>
    <property type="project" value="InterPro"/>
</dbReference>
<dbReference type="EMBL" id="WKJJ01000001">
    <property type="protein sequence ID" value="MRV70395.1"/>
    <property type="molecule type" value="Genomic_DNA"/>
</dbReference>
<dbReference type="RefSeq" id="WP_154370875.1">
    <property type="nucleotide sequence ID" value="NZ_WKJJ01000001.1"/>
</dbReference>
<keyword evidence="1" id="KW-0805">Transcription regulation</keyword>
<dbReference type="SMART" id="SM00342">
    <property type="entry name" value="HTH_ARAC"/>
    <property type="match status" value="1"/>
</dbReference>
<dbReference type="InterPro" id="IPR018060">
    <property type="entry name" value="HTH_AraC"/>
</dbReference>